<reference evidence="7" key="1">
    <citation type="journal article" date="2020" name="mSystems">
        <title>Genome- and Community-Level Interaction Insights into Carbon Utilization and Element Cycling Functions of Hydrothermarchaeota in Hydrothermal Sediment.</title>
        <authorList>
            <person name="Zhou Z."/>
            <person name="Liu Y."/>
            <person name="Xu W."/>
            <person name="Pan J."/>
            <person name="Luo Z.H."/>
            <person name="Li M."/>
        </authorList>
    </citation>
    <scope>NUCLEOTIDE SEQUENCE [LARGE SCALE GENOMIC DNA]</scope>
    <source>
        <strain evidence="7">SpSt-780</strain>
    </source>
</reference>
<dbReference type="PROSITE" id="PS00409">
    <property type="entry name" value="PROKAR_NTER_METHYL"/>
    <property type="match status" value="1"/>
</dbReference>
<dbReference type="PANTHER" id="PTHR30093">
    <property type="entry name" value="GENERAL SECRETION PATHWAY PROTEIN G"/>
    <property type="match status" value="1"/>
</dbReference>
<organism evidence="7">
    <name type="scientific">candidate division WOR-3 bacterium</name>
    <dbReference type="NCBI Taxonomy" id="2052148"/>
    <lineage>
        <taxon>Bacteria</taxon>
        <taxon>Bacteria division WOR-3</taxon>
    </lineage>
</organism>
<dbReference type="SUPFAM" id="SSF54523">
    <property type="entry name" value="Pili subunits"/>
    <property type="match status" value="1"/>
</dbReference>
<dbReference type="AlphaFoldDB" id="A0A7C4U855"/>
<keyword evidence="4 6" id="KW-1133">Transmembrane helix</keyword>
<comment type="subcellular location">
    <subcellularLocation>
        <location evidence="1">Membrane</location>
        <topology evidence="1">Single-pass membrane protein</topology>
    </subcellularLocation>
</comment>
<keyword evidence="5 6" id="KW-0472">Membrane</keyword>
<keyword evidence="2" id="KW-0488">Methylation</keyword>
<gene>
    <name evidence="7" type="ORF">ENV67_05090</name>
</gene>
<evidence type="ECO:0000256" key="2">
    <source>
        <dbReference type="ARBA" id="ARBA00022481"/>
    </source>
</evidence>
<evidence type="ECO:0000256" key="4">
    <source>
        <dbReference type="ARBA" id="ARBA00022989"/>
    </source>
</evidence>
<dbReference type="Gene3D" id="3.30.700.10">
    <property type="entry name" value="Glycoprotein, Type 4 Pilin"/>
    <property type="match status" value="1"/>
</dbReference>
<sequence>MKKGFTLIELMVVVVIIGILAAIAIPNFVRIIEKARESSVQANMHSTQVTVETMAVDLGGAYPNVEADIEAQLPQNMKNPWNSSETYADVFQLETGTSAKASGTAGHVYYVVTSAQDFYWITGMNKSGNALPLTLQPGQQTGT</sequence>
<dbReference type="NCBIfam" id="TIGR02532">
    <property type="entry name" value="IV_pilin_GFxxxE"/>
    <property type="match status" value="1"/>
</dbReference>
<name>A0A7C4U855_UNCW3</name>
<keyword evidence="3 6" id="KW-0812">Transmembrane</keyword>
<feature type="transmembrane region" description="Helical" evidence="6">
    <location>
        <begin position="6"/>
        <end position="29"/>
    </location>
</feature>
<evidence type="ECO:0000256" key="5">
    <source>
        <dbReference type="ARBA" id="ARBA00023136"/>
    </source>
</evidence>
<comment type="caution">
    <text evidence="7">The sequence shown here is derived from an EMBL/GenBank/DDBJ whole genome shotgun (WGS) entry which is preliminary data.</text>
</comment>
<protein>
    <submittedName>
        <fullName evidence="7">Type II secretion system protein</fullName>
    </submittedName>
</protein>
<evidence type="ECO:0000256" key="3">
    <source>
        <dbReference type="ARBA" id="ARBA00022692"/>
    </source>
</evidence>
<dbReference type="Pfam" id="PF07963">
    <property type="entry name" value="N_methyl"/>
    <property type="match status" value="1"/>
</dbReference>
<dbReference type="GO" id="GO:0016020">
    <property type="term" value="C:membrane"/>
    <property type="evidence" value="ECO:0007669"/>
    <property type="project" value="UniProtKB-SubCell"/>
</dbReference>
<evidence type="ECO:0000256" key="6">
    <source>
        <dbReference type="SAM" id="Phobius"/>
    </source>
</evidence>
<evidence type="ECO:0000256" key="1">
    <source>
        <dbReference type="ARBA" id="ARBA00004167"/>
    </source>
</evidence>
<dbReference type="EMBL" id="DTHG01000065">
    <property type="protein sequence ID" value="HGW91899.1"/>
    <property type="molecule type" value="Genomic_DNA"/>
</dbReference>
<accession>A0A7C4U855</accession>
<evidence type="ECO:0000313" key="7">
    <source>
        <dbReference type="EMBL" id="HGW91899.1"/>
    </source>
</evidence>
<dbReference type="InterPro" id="IPR045584">
    <property type="entry name" value="Pilin-like"/>
</dbReference>
<dbReference type="InterPro" id="IPR012902">
    <property type="entry name" value="N_methyl_site"/>
</dbReference>
<dbReference type="PANTHER" id="PTHR30093:SF44">
    <property type="entry name" value="TYPE II SECRETION SYSTEM CORE PROTEIN G"/>
    <property type="match status" value="1"/>
</dbReference>
<proteinExistence type="predicted"/>